<dbReference type="GO" id="GO:0022857">
    <property type="term" value="F:transmembrane transporter activity"/>
    <property type="evidence" value="ECO:0007669"/>
    <property type="project" value="InterPro"/>
</dbReference>
<accession>A0A2W1L700</accession>
<keyword evidence="3" id="KW-1003">Cell membrane</keyword>
<organism evidence="9 10">
    <name type="scientific">Paenibacillus sambharensis</name>
    <dbReference type="NCBI Taxonomy" id="1803190"/>
    <lineage>
        <taxon>Bacteria</taxon>
        <taxon>Bacillati</taxon>
        <taxon>Bacillota</taxon>
        <taxon>Bacilli</taxon>
        <taxon>Bacillales</taxon>
        <taxon>Paenibacillaceae</taxon>
        <taxon>Paenibacillus</taxon>
    </lineage>
</organism>
<dbReference type="PANTHER" id="PTHR23501">
    <property type="entry name" value="MAJOR FACILITATOR SUPERFAMILY"/>
    <property type="match status" value="1"/>
</dbReference>
<dbReference type="GO" id="GO:0005886">
    <property type="term" value="C:plasma membrane"/>
    <property type="evidence" value="ECO:0007669"/>
    <property type="project" value="UniProtKB-SubCell"/>
</dbReference>
<feature type="transmembrane region" description="Helical" evidence="7">
    <location>
        <begin position="42"/>
        <end position="61"/>
    </location>
</feature>
<proteinExistence type="predicted"/>
<feature type="transmembrane region" description="Helical" evidence="7">
    <location>
        <begin position="300"/>
        <end position="324"/>
    </location>
</feature>
<feature type="transmembrane region" description="Helical" evidence="7">
    <location>
        <begin position="197"/>
        <end position="215"/>
    </location>
</feature>
<reference evidence="9 10" key="1">
    <citation type="submission" date="2018-06" db="EMBL/GenBank/DDBJ databases">
        <title>Paenibacillus imtechensis sp. nov.</title>
        <authorList>
            <person name="Pinnaka A.K."/>
            <person name="Singh H."/>
            <person name="Kaur M."/>
        </authorList>
    </citation>
    <scope>NUCLEOTIDE SEQUENCE [LARGE SCALE GENOMIC DNA]</scope>
    <source>
        <strain evidence="9 10">SMB1</strain>
    </source>
</reference>
<keyword evidence="6 7" id="KW-0472">Membrane</keyword>
<dbReference type="Gene3D" id="1.20.1720.10">
    <property type="entry name" value="Multidrug resistance protein D"/>
    <property type="match status" value="1"/>
</dbReference>
<comment type="caution">
    <text evidence="9">The sequence shown here is derived from an EMBL/GenBank/DDBJ whole genome shotgun (WGS) entry which is preliminary data.</text>
</comment>
<dbReference type="PANTHER" id="PTHR23501:SF191">
    <property type="entry name" value="VACUOLAR BASIC AMINO ACID TRANSPORTER 4"/>
    <property type="match status" value="1"/>
</dbReference>
<dbReference type="InterPro" id="IPR036259">
    <property type="entry name" value="MFS_trans_sf"/>
</dbReference>
<evidence type="ECO:0000256" key="7">
    <source>
        <dbReference type="SAM" id="Phobius"/>
    </source>
</evidence>
<dbReference type="OrthoDB" id="9816041at2"/>
<evidence type="ECO:0000256" key="6">
    <source>
        <dbReference type="ARBA" id="ARBA00023136"/>
    </source>
</evidence>
<feature type="transmembrane region" description="Helical" evidence="7">
    <location>
        <begin position="267"/>
        <end position="288"/>
    </location>
</feature>
<dbReference type="CDD" id="cd17502">
    <property type="entry name" value="MFS_Azr1_MDR_like"/>
    <property type="match status" value="1"/>
</dbReference>
<evidence type="ECO:0000256" key="1">
    <source>
        <dbReference type="ARBA" id="ARBA00004651"/>
    </source>
</evidence>
<feature type="transmembrane region" description="Helical" evidence="7">
    <location>
        <begin position="159"/>
        <end position="177"/>
    </location>
</feature>
<feature type="transmembrane region" description="Helical" evidence="7">
    <location>
        <begin position="331"/>
        <end position="349"/>
    </location>
</feature>
<evidence type="ECO:0000256" key="5">
    <source>
        <dbReference type="ARBA" id="ARBA00022989"/>
    </source>
</evidence>
<gene>
    <name evidence="9" type="ORF">DNH61_11310</name>
</gene>
<comment type="subcellular location">
    <subcellularLocation>
        <location evidence="1">Cell membrane</location>
        <topology evidence="1">Multi-pass membrane protein</topology>
    </subcellularLocation>
</comment>
<dbReference type="EMBL" id="QKRB01000043">
    <property type="protein sequence ID" value="PZD96008.1"/>
    <property type="molecule type" value="Genomic_DNA"/>
</dbReference>
<evidence type="ECO:0000313" key="10">
    <source>
        <dbReference type="Proteomes" id="UP000249522"/>
    </source>
</evidence>
<dbReference type="AlphaFoldDB" id="A0A2W1L700"/>
<dbReference type="Gene3D" id="1.20.1250.20">
    <property type="entry name" value="MFS general substrate transporter like domains"/>
    <property type="match status" value="1"/>
</dbReference>
<dbReference type="SUPFAM" id="SSF103473">
    <property type="entry name" value="MFS general substrate transporter"/>
    <property type="match status" value="1"/>
</dbReference>
<name>A0A2W1L700_9BACL</name>
<sequence length="471" mass="49957">MDAVQRKITVALLISTFLAAIEVTIISTAMPQIASSLGGLEHMSWVFAAYLLTTAVSTPIWGKLADLVGRRNIYITGVIIFLAGSLLCGFANSMAMLIVFRAVQGIGAGAINPVTFTIIADAFNFEQRARVQGLVSSMWGIAGIFGPLVGGFFVDYLTWHWVFFINIPFGLISMWMIGRHFKETLEKRKRKIDYGGALTFTVGMTALLYALLSFSQEEGEGIAVSEGLLVGLFATAVVFLGLFLVIQFKHQEPMMPLRLFRIRDVAVANAASFLTSSILIGLTAYLPLWTQKVLGMGATASGLTLIPLCVGWPLGAMMCAPLIARLGTKGVAILGASFIAGGSLALTSISTATPAWLLVSIIAVIGLGFGTAWTVYTVVIQSSVPVNMRGVAGSSNTLLRTLGQTIGIAVLGAVMNMIVVSGGGHEGESLAAGLHAVFAISAGIGAASLLVTLWIPKRQKEYYQQRGQQGN</sequence>
<dbReference type="PROSITE" id="PS50850">
    <property type="entry name" value="MFS"/>
    <property type="match status" value="1"/>
</dbReference>
<dbReference type="InterPro" id="IPR011701">
    <property type="entry name" value="MFS"/>
</dbReference>
<evidence type="ECO:0000259" key="8">
    <source>
        <dbReference type="PROSITE" id="PS50850"/>
    </source>
</evidence>
<dbReference type="InterPro" id="IPR020846">
    <property type="entry name" value="MFS_dom"/>
</dbReference>
<feature type="domain" description="Major facilitator superfamily (MFS) profile" evidence="8">
    <location>
        <begin position="8"/>
        <end position="460"/>
    </location>
</feature>
<feature type="transmembrane region" description="Helical" evidence="7">
    <location>
        <begin position="131"/>
        <end position="153"/>
    </location>
</feature>
<keyword evidence="4 7" id="KW-0812">Transmembrane</keyword>
<feature type="transmembrane region" description="Helical" evidence="7">
    <location>
        <begin position="12"/>
        <end position="30"/>
    </location>
</feature>
<dbReference type="FunFam" id="1.20.1720.10:FF:000004">
    <property type="entry name" value="EmrB/QacA family drug resistance transporter"/>
    <property type="match status" value="1"/>
</dbReference>
<evidence type="ECO:0000256" key="2">
    <source>
        <dbReference type="ARBA" id="ARBA00022448"/>
    </source>
</evidence>
<dbReference type="PRINTS" id="PR01036">
    <property type="entry name" value="TCRTETB"/>
</dbReference>
<feature type="transmembrane region" description="Helical" evidence="7">
    <location>
        <begin position="432"/>
        <end position="455"/>
    </location>
</feature>
<keyword evidence="10" id="KW-1185">Reference proteome</keyword>
<protein>
    <submittedName>
        <fullName evidence="9">MFS transporter</fullName>
    </submittedName>
</protein>
<keyword evidence="2" id="KW-0813">Transport</keyword>
<feature type="transmembrane region" description="Helical" evidence="7">
    <location>
        <begin position="227"/>
        <end position="246"/>
    </location>
</feature>
<evidence type="ECO:0000313" key="9">
    <source>
        <dbReference type="EMBL" id="PZD96008.1"/>
    </source>
</evidence>
<dbReference type="Pfam" id="PF07690">
    <property type="entry name" value="MFS_1"/>
    <property type="match status" value="1"/>
</dbReference>
<dbReference type="Proteomes" id="UP000249522">
    <property type="component" value="Unassembled WGS sequence"/>
</dbReference>
<feature type="transmembrane region" description="Helical" evidence="7">
    <location>
        <begin position="355"/>
        <end position="380"/>
    </location>
</feature>
<feature type="transmembrane region" description="Helical" evidence="7">
    <location>
        <begin position="401"/>
        <end position="420"/>
    </location>
</feature>
<dbReference type="RefSeq" id="WP_111146753.1">
    <property type="nucleotide sequence ID" value="NZ_QKRB01000043.1"/>
</dbReference>
<evidence type="ECO:0000256" key="3">
    <source>
        <dbReference type="ARBA" id="ARBA00022475"/>
    </source>
</evidence>
<feature type="transmembrane region" description="Helical" evidence="7">
    <location>
        <begin position="73"/>
        <end position="92"/>
    </location>
</feature>
<evidence type="ECO:0000256" key="4">
    <source>
        <dbReference type="ARBA" id="ARBA00022692"/>
    </source>
</evidence>
<keyword evidence="5 7" id="KW-1133">Transmembrane helix</keyword>
<feature type="transmembrane region" description="Helical" evidence="7">
    <location>
        <begin position="98"/>
        <end position="119"/>
    </location>
</feature>